<proteinExistence type="predicted"/>
<evidence type="ECO:0000313" key="3">
    <source>
        <dbReference type="Proteomes" id="UP000291822"/>
    </source>
</evidence>
<dbReference type="AlphaFoldDB" id="A0A4R0YJ05"/>
<organism evidence="2 3">
    <name type="scientific">Dyella soli</name>
    <dbReference type="NCBI Taxonomy" id="522319"/>
    <lineage>
        <taxon>Bacteria</taxon>
        <taxon>Pseudomonadati</taxon>
        <taxon>Pseudomonadota</taxon>
        <taxon>Gammaproteobacteria</taxon>
        <taxon>Lysobacterales</taxon>
        <taxon>Rhodanobacteraceae</taxon>
        <taxon>Dyella</taxon>
    </lineage>
</organism>
<reference evidence="2 3" key="1">
    <citation type="submission" date="2019-02" db="EMBL/GenBank/DDBJ databases">
        <title>Dyella amyloliquefaciens sp. nov., isolated from forest soil.</title>
        <authorList>
            <person name="Gao Z.-H."/>
            <person name="Qiu L.-H."/>
        </authorList>
    </citation>
    <scope>NUCLEOTIDE SEQUENCE [LARGE SCALE GENOMIC DNA]</scope>
    <source>
        <strain evidence="2 3">KACC 12747</strain>
    </source>
</reference>
<protein>
    <submittedName>
        <fullName evidence="2">Uncharacterized protein</fullName>
    </submittedName>
</protein>
<feature type="transmembrane region" description="Helical" evidence="1">
    <location>
        <begin position="16"/>
        <end position="39"/>
    </location>
</feature>
<dbReference type="RefSeq" id="WP_131152552.1">
    <property type="nucleotide sequence ID" value="NZ_SJTG01000007.1"/>
</dbReference>
<feature type="transmembrane region" description="Helical" evidence="1">
    <location>
        <begin position="86"/>
        <end position="104"/>
    </location>
</feature>
<dbReference type="Proteomes" id="UP000291822">
    <property type="component" value="Unassembled WGS sequence"/>
</dbReference>
<keyword evidence="1" id="KW-1133">Transmembrane helix</keyword>
<evidence type="ECO:0000313" key="2">
    <source>
        <dbReference type="EMBL" id="TCI06125.1"/>
    </source>
</evidence>
<feature type="transmembrane region" description="Helical" evidence="1">
    <location>
        <begin position="110"/>
        <end position="127"/>
    </location>
</feature>
<keyword evidence="1" id="KW-0472">Membrane</keyword>
<name>A0A4R0YJ05_9GAMM</name>
<feature type="transmembrane region" description="Helical" evidence="1">
    <location>
        <begin position="59"/>
        <end position="79"/>
    </location>
</feature>
<keyword evidence="1" id="KW-0812">Transmembrane</keyword>
<evidence type="ECO:0000256" key="1">
    <source>
        <dbReference type="SAM" id="Phobius"/>
    </source>
</evidence>
<comment type="caution">
    <text evidence="2">The sequence shown here is derived from an EMBL/GenBank/DDBJ whole genome shotgun (WGS) entry which is preliminary data.</text>
</comment>
<dbReference type="EMBL" id="SJTG01000007">
    <property type="protein sequence ID" value="TCI06125.1"/>
    <property type="molecule type" value="Genomic_DNA"/>
</dbReference>
<accession>A0A4R0YJ05</accession>
<sequence length="139" mass="14662">MTAIGPERATPRRRDAILAVPKAILGVLCLVIAGVLAFWQGVVVVEGSDFVSPALKLALLAATIVMSYASMVTTTWVSAAVTRQAVLVLVLCFAAFGSAVDWLFDRGFGWELLGTGFLISVATLMALRGGHRTAADKRA</sequence>
<keyword evidence="3" id="KW-1185">Reference proteome</keyword>
<gene>
    <name evidence="2" type="ORF">EZM97_34920</name>
</gene>